<dbReference type="Gene3D" id="1.10.600.10">
    <property type="entry name" value="Farnesyl Diphosphate Synthase"/>
    <property type="match status" value="1"/>
</dbReference>
<dbReference type="PANTHER" id="PTHR11626">
    <property type="entry name" value="FARNESYL-DIPHOSPHATE FARNESYLTRANSFERASE"/>
    <property type="match status" value="1"/>
</dbReference>
<dbReference type="InterPro" id="IPR002060">
    <property type="entry name" value="Squ/phyt_synthse"/>
</dbReference>
<dbReference type="SUPFAM" id="SSF48576">
    <property type="entry name" value="Terpenoid synthases"/>
    <property type="match status" value="1"/>
</dbReference>
<dbReference type="SFLD" id="SFLDG01018">
    <property type="entry name" value="Squalene/Phytoene_Synthase_Lik"/>
    <property type="match status" value="1"/>
</dbReference>
<protein>
    <submittedName>
        <fullName evidence="1">Farnesyl-diphosphate farnesyltransferase</fullName>
    </submittedName>
</protein>
<dbReference type="AlphaFoldDB" id="A0A564ZEP9"/>
<dbReference type="Proteomes" id="UP000334340">
    <property type="component" value="Unassembled WGS sequence"/>
</dbReference>
<sequence>MTLRAVPCDLRRPIGLAYLLARAADTIADTALISRTDRLKYLELFRDAIREGRAERLPAIKEALVERQQIAAERELLTRLEEGFAVLRSLSPSDQAMIRDVVLTLTEGMVMDLVTFPGEDEGRLVALETRADLDRYTYYVAGCVGEFWTDIHLAHRPSIAGWDREAMRRRGVRFGKGLQMTNILRDLSKDLRIGRCYLPRQELDALSLQPADLLNPSAIVTVKPLLHSLLALTLEHYQEGWAYTLAIPRREVRMRLACTLPLFIGLKTLALLARSPNLLDPSVVIKVPRGPSMASWRAPSC</sequence>
<evidence type="ECO:0000313" key="1">
    <source>
        <dbReference type="EMBL" id="VUZ83744.1"/>
    </source>
</evidence>
<gene>
    <name evidence="1" type="ORF">MELA_00097</name>
</gene>
<dbReference type="PANTHER" id="PTHR11626:SF2">
    <property type="entry name" value="SQUALENE SYNTHASE"/>
    <property type="match status" value="1"/>
</dbReference>
<dbReference type="GO" id="GO:0051996">
    <property type="term" value="F:squalene synthase [NAD(P)H] activity"/>
    <property type="evidence" value="ECO:0007669"/>
    <property type="project" value="InterPro"/>
</dbReference>
<keyword evidence="2" id="KW-1185">Reference proteome</keyword>
<proteinExistence type="predicted"/>
<dbReference type="SFLD" id="SFLDS00005">
    <property type="entry name" value="Isoprenoid_Synthase_Type_I"/>
    <property type="match status" value="1"/>
</dbReference>
<keyword evidence="1" id="KW-0808">Transferase</keyword>
<dbReference type="GO" id="GO:0045338">
    <property type="term" value="P:farnesyl diphosphate metabolic process"/>
    <property type="evidence" value="ECO:0007669"/>
    <property type="project" value="InterPro"/>
</dbReference>
<dbReference type="InterPro" id="IPR044844">
    <property type="entry name" value="Trans_IPPS_euk-type"/>
</dbReference>
<reference evidence="1 2" key="1">
    <citation type="submission" date="2019-07" db="EMBL/GenBank/DDBJ databases">
        <authorList>
            <person name="Cremers G."/>
        </authorList>
    </citation>
    <scope>NUCLEOTIDE SEQUENCE [LARGE SCALE GENOMIC DNA]</scope>
</reference>
<dbReference type="Pfam" id="PF00494">
    <property type="entry name" value="SQS_PSY"/>
    <property type="match status" value="1"/>
</dbReference>
<organism evidence="1 2">
    <name type="scientific">Candidatus Methylomirabilis lanthanidiphila</name>
    <dbReference type="NCBI Taxonomy" id="2211376"/>
    <lineage>
        <taxon>Bacteria</taxon>
        <taxon>Candidatus Methylomirabilota</taxon>
        <taxon>Candidatus Methylomirabilia</taxon>
        <taxon>Candidatus Methylomirabilales</taxon>
        <taxon>Candidatus Methylomirabilaceae</taxon>
        <taxon>Candidatus Methylomirabilis</taxon>
    </lineage>
</organism>
<dbReference type="InterPro" id="IPR008949">
    <property type="entry name" value="Isoprenoid_synthase_dom_sf"/>
</dbReference>
<accession>A0A564ZEP9</accession>
<dbReference type="EMBL" id="CABIKM010000001">
    <property type="protein sequence ID" value="VUZ83744.1"/>
    <property type="molecule type" value="Genomic_DNA"/>
</dbReference>
<evidence type="ECO:0000313" key="2">
    <source>
        <dbReference type="Proteomes" id="UP000334340"/>
    </source>
</evidence>
<name>A0A564ZEP9_9BACT</name>